<feature type="transmembrane region" description="Helical" evidence="2">
    <location>
        <begin position="392"/>
        <end position="418"/>
    </location>
</feature>
<evidence type="ECO:0000256" key="2">
    <source>
        <dbReference type="SAM" id="Phobius"/>
    </source>
</evidence>
<feature type="compositionally biased region" description="Polar residues" evidence="1">
    <location>
        <begin position="116"/>
        <end position="126"/>
    </location>
</feature>
<dbReference type="Proteomes" id="UP000789396">
    <property type="component" value="Unassembled WGS sequence"/>
</dbReference>
<evidence type="ECO:0000313" key="4">
    <source>
        <dbReference type="Proteomes" id="UP000789396"/>
    </source>
</evidence>
<feature type="region of interest" description="Disordered" evidence="1">
    <location>
        <begin position="476"/>
        <end position="510"/>
    </location>
</feature>
<evidence type="ECO:0000313" key="3">
    <source>
        <dbReference type="EMBL" id="CAG8625493.1"/>
    </source>
</evidence>
<keyword evidence="2" id="KW-1133">Transmembrane helix</keyword>
<feature type="region of interest" description="Disordered" evidence="1">
    <location>
        <begin position="105"/>
        <end position="130"/>
    </location>
</feature>
<evidence type="ECO:0000256" key="1">
    <source>
        <dbReference type="SAM" id="MobiDB-lite"/>
    </source>
</evidence>
<dbReference type="AlphaFoldDB" id="A0A9N9D7U2"/>
<dbReference type="EMBL" id="CAJVPZ010010990">
    <property type="protein sequence ID" value="CAG8625493.1"/>
    <property type="molecule type" value="Genomic_DNA"/>
</dbReference>
<protein>
    <submittedName>
        <fullName evidence="3">1215_t:CDS:1</fullName>
    </submittedName>
</protein>
<feature type="region of interest" description="Disordered" evidence="1">
    <location>
        <begin position="536"/>
        <end position="587"/>
    </location>
</feature>
<organism evidence="3 4">
    <name type="scientific">Racocetra fulgida</name>
    <dbReference type="NCBI Taxonomy" id="60492"/>
    <lineage>
        <taxon>Eukaryota</taxon>
        <taxon>Fungi</taxon>
        <taxon>Fungi incertae sedis</taxon>
        <taxon>Mucoromycota</taxon>
        <taxon>Glomeromycotina</taxon>
        <taxon>Glomeromycetes</taxon>
        <taxon>Diversisporales</taxon>
        <taxon>Gigasporaceae</taxon>
        <taxon>Racocetra</taxon>
    </lineage>
</organism>
<feature type="compositionally biased region" description="Basic and acidic residues" evidence="1">
    <location>
        <begin position="538"/>
        <end position="550"/>
    </location>
</feature>
<sequence length="648" mass="73788">ESKRKKKWNPTLGMKVSSQTCKLAFRQWTDSPYFCYTGFPAVLKYFETYDEETWTYEHFLNELKETIITSPPYTNDWSGLDVLNEARFRSSDEVISAVNKRYPEDRASGASHKRQCLQTENGPSQTPEEKVAEVTDDEGWEFDTPQPSWLKRLIEEHLSDPKIVDLLSESDLSDLNAMFSSALKDWTVLEPSAEKCLKSLSKLRTIGESVRPKGTHGAILRLQEMTSTRNPIILEADDLFYDGYIDEDIKIFPEEISLLDHNDHLDPDMIAKGIPNRQNSERDIDIFIKRHIFSCFDDILDTSRDRRANAVDAPSNAEGYHLDWMFTDLSWGREFSICERAGSKVENKRKVISNNLKGQKILRDMHRSLTEVIYTGGDGMLSKPVLQSITKLLMPGFLSSYFILRAILVIYVGGGYYASINLADFDIPTKYEELKSVIEISRIMLQVKKLLSTTITRFKLIKKRAEKEKLAPGRMIMPVREKEYRSPQKPKGPASSVTQDKESRSHKKKEAENIVQDIFDFTMDGFEKNHMTEISLTGREENNCQEKIESQGDLAESSSDQDDSIIDSEGEISDDQTNASEAQANSLVSAKASTSISLTHVSNSSVSIPDYSYDENKINDMDTILSDYDDDEGYYYNLNTGETYGKSD</sequence>
<feature type="non-terminal residue" evidence="3">
    <location>
        <position position="648"/>
    </location>
</feature>
<proteinExistence type="predicted"/>
<reference evidence="3" key="1">
    <citation type="submission" date="2021-06" db="EMBL/GenBank/DDBJ databases">
        <authorList>
            <person name="Kallberg Y."/>
            <person name="Tangrot J."/>
            <person name="Rosling A."/>
        </authorList>
    </citation>
    <scope>NUCLEOTIDE SEQUENCE</scope>
    <source>
        <strain evidence="3">IN212</strain>
    </source>
</reference>
<comment type="caution">
    <text evidence="3">The sequence shown here is derived from an EMBL/GenBank/DDBJ whole genome shotgun (WGS) entry which is preliminary data.</text>
</comment>
<accession>A0A9N9D7U2</accession>
<feature type="compositionally biased region" description="Acidic residues" evidence="1">
    <location>
        <begin position="559"/>
        <end position="574"/>
    </location>
</feature>
<feature type="non-terminal residue" evidence="3">
    <location>
        <position position="1"/>
    </location>
</feature>
<name>A0A9N9D7U2_9GLOM</name>
<keyword evidence="2" id="KW-0472">Membrane</keyword>
<gene>
    <name evidence="3" type="ORF">RFULGI_LOCUS7520</name>
</gene>
<dbReference type="OrthoDB" id="2443690at2759"/>
<keyword evidence="2" id="KW-0812">Transmembrane</keyword>
<feature type="compositionally biased region" description="Polar residues" evidence="1">
    <location>
        <begin position="576"/>
        <end position="587"/>
    </location>
</feature>
<keyword evidence="4" id="KW-1185">Reference proteome</keyword>